<feature type="domain" description="HTH cro/C1-type" evidence="1">
    <location>
        <begin position="29"/>
        <end position="81"/>
    </location>
</feature>
<dbReference type="Proteomes" id="UP000437736">
    <property type="component" value="Unassembled WGS sequence"/>
</dbReference>
<accession>A0ABW9QZU8</accession>
<dbReference type="InterPro" id="IPR001387">
    <property type="entry name" value="Cro/C1-type_HTH"/>
</dbReference>
<organism evidence="2 3">
    <name type="scientific">Acidiferrimicrobium australe</name>
    <dbReference type="NCBI Taxonomy" id="2664430"/>
    <lineage>
        <taxon>Bacteria</taxon>
        <taxon>Bacillati</taxon>
        <taxon>Actinomycetota</taxon>
        <taxon>Acidimicrobiia</taxon>
        <taxon>Acidimicrobiales</taxon>
        <taxon>Acidimicrobiaceae</taxon>
        <taxon>Acidiferrimicrobium</taxon>
    </lineage>
</organism>
<comment type="caution">
    <text evidence="2">The sequence shown here is derived from an EMBL/GenBank/DDBJ whole genome shotgun (WGS) entry which is preliminary data.</text>
</comment>
<dbReference type="SUPFAM" id="SSF47413">
    <property type="entry name" value="lambda repressor-like DNA-binding domains"/>
    <property type="match status" value="1"/>
</dbReference>
<name>A0ABW9QZU8_9ACTN</name>
<dbReference type="PROSITE" id="PS50943">
    <property type="entry name" value="HTH_CROC1"/>
    <property type="match status" value="1"/>
</dbReference>
<dbReference type="EMBL" id="WJHE01000793">
    <property type="protein sequence ID" value="MST33968.1"/>
    <property type="molecule type" value="Genomic_DNA"/>
</dbReference>
<evidence type="ECO:0000259" key="1">
    <source>
        <dbReference type="PROSITE" id="PS50943"/>
    </source>
</evidence>
<evidence type="ECO:0000313" key="2">
    <source>
        <dbReference type="EMBL" id="MST33968.1"/>
    </source>
</evidence>
<protein>
    <submittedName>
        <fullName evidence="2">Helix-turn-helix domain-containing protein</fullName>
    </submittedName>
</protein>
<sequence>MASTPQRSVEELAARLERRQLLPPPAKRRLIRRRAGASQQDIAAAVGVHRETVSRWERGERSPRGVHVDAYLAVLTRLEEFA</sequence>
<proteinExistence type="predicted"/>
<gene>
    <name evidence="2" type="ORF">GHK86_14725</name>
</gene>
<reference evidence="2 3" key="1">
    <citation type="submission" date="2019-11" db="EMBL/GenBank/DDBJ databases">
        <title>Acidiferrimicrobium australis gen. nov., sp. nov., an acidophilic and obligately heterotrophic, member of the Actinobacteria that catalyses dissimilatory oxido- reduction of iron isolated from metal-rich acidic water in Chile.</title>
        <authorList>
            <person name="Gonzalez D."/>
            <person name="Huber K."/>
            <person name="Hedrich S."/>
            <person name="Rojas-Villalobos C."/>
            <person name="Quatrini R."/>
            <person name="Dinamarca M.A."/>
            <person name="Schwarz A."/>
            <person name="Canales C."/>
            <person name="Nancucheo I."/>
        </authorList>
    </citation>
    <scope>NUCLEOTIDE SEQUENCE [LARGE SCALE GENOMIC DNA]</scope>
    <source>
        <strain evidence="2 3">USS-CCA1</strain>
    </source>
</reference>
<keyword evidence="3" id="KW-1185">Reference proteome</keyword>
<dbReference type="CDD" id="cd00093">
    <property type="entry name" value="HTH_XRE"/>
    <property type="match status" value="1"/>
</dbReference>
<dbReference type="SMART" id="SM00530">
    <property type="entry name" value="HTH_XRE"/>
    <property type="match status" value="1"/>
</dbReference>
<dbReference type="Pfam" id="PF01381">
    <property type="entry name" value="HTH_3"/>
    <property type="match status" value="1"/>
</dbReference>
<dbReference type="InterPro" id="IPR010982">
    <property type="entry name" value="Lambda_DNA-bd_dom_sf"/>
</dbReference>
<evidence type="ECO:0000313" key="3">
    <source>
        <dbReference type="Proteomes" id="UP000437736"/>
    </source>
</evidence>
<dbReference type="Gene3D" id="1.10.260.40">
    <property type="entry name" value="lambda repressor-like DNA-binding domains"/>
    <property type="match status" value="1"/>
</dbReference>